<reference evidence="1" key="1">
    <citation type="submission" date="2016-10" db="EMBL/GenBank/DDBJ databases">
        <title>Sequence of Gallionella enrichment culture.</title>
        <authorList>
            <person name="Poehlein A."/>
            <person name="Muehling M."/>
            <person name="Daniel R."/>
        </authorList>
    </citation>
    <scope>NUCLEOTIDE SEQUENCE</scope>
</reference>
<comment type="caution">
    <text evidence="1">The sequence shown here is derived from an EMBL/GenBank/DDBJ whole genome shotgun (WGS) entry which is preliminary data.</text>
</comment>
<dbReference type="EMBL" id="MLJW01004998">
    <property type="protein sequence ID" value="OIQ68959.1"/>
    <property type="molecule type" value="Genomic_DNA"/>
</dbReference>
<organism evidence="1">
    <name type="scientific">mine drainage metagenome</name>
    <dbReference type="NCBI Taxonomy" id="410659"/>
    <lineage>
        <taxon>unclassified sequences</taxon>
        <taxon>metagenomes</taxon>
        <taxon>ecological metagenomes</taxon>
    </lineage>
</organism>
<dbReference type="AlphaFoldDB" id="A0A1J5PMG7"/>
<name>A0A1J5PMG7_9ZZZZ</name>
<accession>A0A1J5PMG7</accession>
<evidence type="ECO:0000313" key="1">
    <source>
        <dbReference type="EMBL" id="OIQ68959.1"/>
    </source>
</evidence>
<sequence>MKSPPPITPSERGRDSLSEINQSSKLLPGSAEASTLRIVKFLVAPSTVRMNAGEPPSFCRTATYCADAAAGERGALASTTWVRGRRMLSGSNPGRRNTIPIIATRAAAIAEVRVATVRQRLTFAVNRMTLELSTTAATAAHSSTGVVMGEEGACGNTIGACGSECPTVALILSQTSGRGSTDPTIWLRTPSLCSHAWTIAVKSLSTDIMVSACARSSASRVPSAYSAASAIWSSL</sequence>
<gene>
    <name evidence="1" type="ORF">GALL_494420</name>
</gene>
<protein>
    <submittedName>
        <fullName evidence="1">Uncharacterized protein</fullName>
    </submittedName>
</protein>
<proteinExistence type="predicted"/>